<dbReference type="GO" id="GO:0005525">
    <property type="term" value="F:GTP binding"/>
    <property type="evidence" value="ECO:0007669"/>
    <property type="project" value="UniProtKB-KW"/>
</dbReference>
<keyword evidence="2" id="KW-0342">GTP-binding</keyword>
<keyword evidence="1" id="KW-0547">Nucleotide-binding</keyword>
<dbReference type="AlphaFoldDB" id="X0U4L2"/>
<dbReference type="PRINTS" id="PR00315">
    <property type="entry name" value="ELONGATNFCT"/>
</dbReference>
<feature type="domain" description="Tr-type G" evidence="3">
    <location>
        <begin position="6"/>
        <end position="111"/>
    </location>
</feature>
<feature type="non-terminal residue" evidence="4">
    <location>
        <position position="111"/>
    </location>
</feature>
<dbReference type="Pfam" id="PF00009">
    <property type="entry name" value="GTP_EFTU"/>
    <property type="match status" value="1"/>
</dbReference>
<gene>
    <name evidence="4" type="ORF">S01H1_43530</name>
</gene>
<dbReference type="SUPFAM" id="SSF52540">
    <property type="entry name" value="P-loop containing nucleoside triphosphate hydrolases"/>
    <property type="match status" value="1"/>
</dbReference>
<protein>
    <recommendedName>
        <fullName evidence="3">Tr-type G domain-containing protein</fullName>
    </recommendedName>
</protein>
<comment type="caution">
    <text evidence="4">The sequence shown here is derived from an EMBL/GenBank/DDBJ whole genome shotgun (WGS) entry which is preliminary data.</text>
</comment>
<organism evidence="4">
    <name type="scientific">marine sediment metagenome</name>
    <dbReference type="NCBI Taxonomy" id="412755"/>
    <lineage>
        <taxon>unclassified sequences</taxon>
        <taxon>metagenomes</taxon>
        <taxon>ecological metagenomes</taxon>
    </lineage>
</organism>
<evidence type="ECO:0000256" key="1">
    <source>
        <dbReference type="ARBA" id="ARBA00022741"/>
    </source>
</evidence>
<sequence>MSGKEKPHLNLIIIGHVDHGKSTTIGHLFYDAGAISEKVIKDFEAEAKALGKESFKYAWVLDKLKEERERGLTIDLAFYKLETPKHFFTVIDAPGHRDFVKNMVTGASQAD</sequence>
<proteinExistence type="predicted"/>
<reference evidence="4" key="1">
    <citation type="journal article" date="2014" name="Front. Microbiol.">
        <title>High frequency of phylogenetically diverse reductive dehalogenase-homologous genes in deep subseafloor sedimentary metagenomes.</title>
        <authorList>
            <person name="Kawai M."/>
            <person name="Futagami T."/>
            <person name="Toyoda A."/>
            <person name="Takaki Y."/>
            <person name="Nishi S."/>
            <person name="Hori S."/>
            <person name="Arai W."/>
            <person name="Tsubouchi T."/>
            <person name="Morono Y."/>
            <person name="Uchiyama I."/>
            <person name="Ito T."/>
            <person name="Fujiyama A."/>
            <person name="Inagaki F."/>
            <person name="Takami H."/>
        </authorList>
    </citation>
    <scope>NUCLEOTIDE SEQUENCE</scope>
    <source>
        <strain evidence="4">Expedition CK06-06</strain>
    </source>
</reference>
<dbReference type="PROSITE" id="PS51722">
    <property type="entry name" value="G_TR_2"/>
    <property type="match status" value="1"/>
</dbReference>
<accession>X0U4L2</accession>
<dbReference type="PANTHER" id="PTHR23115">
    <property type="entry name" value="TRANSLATION FACTOR"/>
    <property type="match status" value="1"/>
</dbReference>
<evidence type="ECO:0000259" key="3">
    <source>
        <dbReference type="PROSITE" id="PS51722"/>
    </source>
</evidence>
<dbReference type="InterPro" id="IPR050100">
    <property type="entry name" value="TRAFAC_GTPase_members"/>
</dbReference>
<dbReference type="Gene3D" id="3.40.50.300">
    <property type="entry name" value="P-loop containing nucleotide triphosphate hydrolases"/>
    <property type="match status" value="1"/>
</dbReference>
<evidence type="ECO:0000256" key="2">
    <source>
        <dbReference type="ARBA" id="ARBA00023134"/>
    </source>
</evidence>
<evidence type="ECO:0000313" key="4">
    <source>
        <dbReference type="EMBL" id="GAG00699.1"/>
    </source>
</evidence>
<dbReference type="InterPro" id="IPR000795">
    <property type="entry name" value="T_Tr_GTP-bd_dom"/>
</dbReference>
<dbReference type="GO" id="GO:0003924">
    <property type="term" value="F:GTPase activity"/>
    <property type="evidence" value="ECO:0007669"/>
    <property type="project" value="InterPro"/>
</dbReference>
<name>X0U4L2_9ZZZZ</name>
<dbReference type="InterPro" id="IPR027417">
    <property type="entry name" value="P-loop_NTPase"/>
</dbReference>
<dbReference type="EMBL" id="BARS01027736">
    <property type="protein sequence ID" value="GAG00699.1"/>
    <property type="molecule type" value="Genomic_DNA"/>
</dbReference>